<evidence type="ECO:0000256" key="3">
    <source>
        <dbReference type="ARBA" id="ARBA00022827"/>
    </source>
</evidence>
<dbReference type="FunFam" id="3.30.390.30:FF:000001">
    <property type="entry name" value="Dihydrolipoyl dehydrogenase"/>
    <property type="match status" value="1"/>
</dbReference>
<dbReference type="InterPro" id="IPR012999">
    <property type="entry name" value="Pyr_OxRdtase_I_AS"/>
</dbReference>
<feature type="domain" description="Pyridine nucleotide-disulphide oxidoreductase dimerisation" evidence="12">
    <location>
        <begin position="375"/>
        <end position="483"/>
    </location>
</feature>
<dbReference type="Gene3D" id="3.30.390.30">
    <property type="match status" value="1"/>
</dbReference>
<dbReference type="PRINTS" id="PR00411">
    <property type="entry name" value="PNDRDTASEI"/>
</dbReference>
<dbReference type="OrthoDB" id="361797at2759"/>
<dbReference type="PRINTS" id="PR00368">
    <property type="entry name" value="FADPNR"/>
</dbReference>
<dbReference type="FunFam" id="3.50.50.60:FF:000001">
    <property type="entry name" value="Dihydrolipoyl dehydrogenase, mitochondrial"/>
    <property type="match status" value="1"/>
</dbReference>
<dbReference type="InterPro" id="IPR016156">
    <property type="entry name" value="FAD/NAD-linked_Rdtase_dimer_sf"/>
</dbReference>
<sequence>MLSLSRASVIAQRSLYAARFFSAAAADKFDVVVIGGGPGGYVAAIKAAQLGLKTACIEKRGTLGGTCLNVGCIPSKALLHSSLMYDEAKTSMKKHGVVVKDVSFDLKAIMKAKDKAVRGLTNGIEFLFKKNGVEYIKGAASLESDHTINAALLAGGERKIEATNIILATGSNSRAVDVLPVDNAKERIIDSTGALKLSKVPERMIVVGGGVIGLELGSVWRRLGAKVEVVEFLDHIGGPNDAEVTSALQKCLTKQGMKFRLNTKVLGSEVTDKGVKVNVESVKDGKKETLEADTVLVCVGRVPNTEGLGLDKVGIATDKRGCVVVDDQLRTNKPHIYAIGDIVRGPMLAHKAEDEGYMVAEEIKTGHGHVNYDVIPGVVYTEPEIAMVGKTEAQLKKENVEYTKCTFPLQANSRARAYDQPDGLIKVLADKKTNKILGVHMCGLNVSELIAEAGLAMEYGATAEDVARTCHAHPTLSEAFKEACMGTYDKAIHF</sequence>
<accession>A0A196SJV3</accession>
<dbReference type="Pfam" id="PF02852">
    <property type="entry name" value="Pyr_redox_dim"/>
    <property type="match status" value="1"/>
</dbReference>
<dbReference type="SUPFAM" id="SSF55424">
    <property type="entry name" value="FAD/NAD-linked reductases, dimerisation (C-terminal) domain"/>
    <property type="match status" value="1"/>
</dbReference>
<comment type="caution">
    <text evidence="14">The sequence shown here is derived from an EMBL/GenBank/DDBJ whole genome shotgun (WGS) entry which is preliminary data.</text>
</comment>
<dbReference type="SUPFAM" id="SSF51905">
    <property type="entry name" value="FAD/NAD(P)-binding domain"/>
    <property type="match status" value="1"/>
</dbReference>
<dbReference type="InterPro" id="IPR023753">
    <property type="entry name" value="FAD/NAD-binding_dom"/>
</dbReference>
<keyword evidence="5 9" id="KW-0520">NAD</keyword>
<feature type="disulfide bond" description="Redox-active" evidence="10">
    <location>
        <begin position="67"/>
        <end position="72"/>
    </location>
</feature>
<dbReference type="NCBIfam" id="TIGR01350">
    <property type="entry name" value="lipoamide_DH"/>
    <property type="match status" value="1"/>
</dbReference>
<proteinExistence type="inferred from homology"/>
<evidence type="ECO:0000256" key="7">
    <source>
        <dbReference type="ARBA" id="ARBA00023284"/>
    </source>
</evidence>
<comment type="catalytic activity">
    <reaction evidence="11">
        <text>N(6)-[(R)-dihydrolipoyl]-L-lysyl-[protein] + NAD(+) = N(6)-[(R)-lipoyl]-L-lysyl-[protein] + NADH + H(+)</text>
        <dbReference type="Rhea" id="RHEA:15045"/>
        <dbReference type="Rhea" id="RHEA-COMP:10474"/>
        <dbReference type="Rhea" id="RHEA-COMP:10475"/>
        <dbReference type="ChEBI" id="CHEBI:15378"/>
        <dbReference type="ChEBI" id="CHEBI:57540"/>
        <dbReference type="ChEBI" id="CHEBI:57945"/>
        <dbReference type="ChEBI" id="CHEBI:83099"/>
        <dbReference type="ChEBI" id="CHEBI:83100"/>
        <dbReference type="EC" id="1.8.1.4"/>
    </reaction>
</comment>
<evidence type="ECO:0000313" key="15">
    <source>
        <dbReference type="Proteomes" id="UP000078348"/>
    </source>
</evidence>
<comment type="cofactor">
    <cofactor evidence="9 11">
        <name>FAD</name>
        <dbReference type="ChEBI" id="CHEBI:57692"/>
    </cofactor>
    <text evidence="9 11">Binds 1 FAD per subunit.</text>
</comment>
<protein>
    <recommendedName>
        <fullName evidence="11">Dihydrolipoyl dehydrogenase</fullName>
        <ecNumber evidence="11">1.8.1.4</ecNumber>
    </recommendedName>
</protein>
<dbReference type="InterPro" id="IPR001100">
    <property type="entry name" value="Pyr_nuc-diS_OxRdtase"/>
</dbReference>
<keyword evidence="15" id="KW-1185">Reference proteome</keyword>
<comment type="miscellaneous">
    <text evidence="11">The active site is a redox-active disulfide bond.</text>
</comment>
<keyword evidence="7 11" id="KW-0676">Redox-active center</keyword>
<evidence type="ECO:0000256" key="8">
    <source>
        <dbReference type="PIRSR" id="PIRSR000350-2"/>
    </source>
</evidence>
<feature type="binding site" evidence="9">
    <location>
        <begin position="208"/>
        <end position="215"/>
    </location>
    <ligand>
        <name>NAD(+)</name>
        <dbReference type="ChEBI" id="CHEBI:57540"/>
    </ligand>
</feature>
<keyword evidence="3 9" id="KW-0274">FAD</keyword>
<dbReference type="PROSITE" id="PS00076">
    <property type="entry name" value="PYRIDINE_REDOX_1"/>
    <property type="match status" value="1"/>
</dbReference>
<feature type="binding site" evidence="9">
    <location>
        <position position="76"/>
    </location>
    <ligand>
        <name>FAD</name>
        <dbReference type="ChEBI" id="CHEBI:57692"/>
    </ligand>
</feature>
<evidence type="ECO:0000256" key="9">
    <source>
        <dbReference type="PIRSR" id="PIRSR000350-3"/>
    </source>
</evidence>
<dbReference type="PANTHER" id="PTHR22912:SF151">
    <property type="entry name" value="DIHYDROLIPOYL DEHYDROGENASE, MITOCHONDRIAL"/>
    <property type="match status" value="1"/>
</dbReference>
<evidence type="ECO:0000256" key="6">
    <source>
        <dbReference type="ARBA" id="ARBA00023157"/>
    </source>
</evidence>
<evidence type="ECO:0000256" key="1">
    <source>
        <dbReference type="ARBA" id="ARBA00007532"/>
    </source>
</evidence>
<evidence type="ECO:0000256" key="10">
    <source>
        <dbReference type="PIRSR" id="PIRSR000350-4"/>
    </source>
</evidence>
<keyword evidence="9" id="KW-0547">Nucleotide-binding</keyword>
<comment type="similarity">
    <text evidence="1 11">Belongs to the class-I pyridine nucleotide-disulfide oxidoreductase family.</text>
</comment>
<dbReference type="GO" id="GO:0050660">
    <property type="term" value="F:flavin adenine dinucleotide binding"/>
    <property type="evidence" value="ECO:0007669"/>
    <property type="project" value="InterPro"/>
</dbReference>
<keyword evidence="2 11" id="KW-0285">Flavoprotein</keyword>
<dbReference type="InterPro" id="IPR036188">
    <property type="entry name" value="FAD/NAD-bd_sf"/>
</dbReference>
<dbReference type="InterPro" id="IPR004099">
    <property type="entry name" value="Pyr_nucl-diS_OxRdtase_dimer"/>
</dbReference>
<dbReference type="AlphaFoldDB" id="A0A196SJV3"/>
<evidence type="ECO:0000256" key="2">
    <source>
        <dbReference type="ARBA" id="ARBA00022630"/>
    </source>
</evidence>
<dbReference type="Gene3D" id="3.50.50.60">
    <property type="entry name" value="FAD/NAD(P)-binding domain"/>
    <property type="match status" value="2"/>
</dbReference>
<evidence type="ECO:0000256" key="5">
    <source>
        <dbReference type="ARBA" id="ARBA00023027"/>
    </source>
</evidence>
<reference evidence="14 15" key="1">
    <citation type="submission" date="2016-05" db="EMBL/GenBank/DDBJ databases">
        <title>Nuclear genome of Blastocystis sp. subtype 1 NandII.</title>
        <authorList>
            <person name="Gentekaki E."/>
            <person name="Curtis B."/>
            <person name="Stairs C."/>
            <person name="Eme L."/>
            <person name="Herman E."/>
            <person name="Klimes V."/>
            <person name="Arias M.C."/>
            <person name="Elias M."/>
            <person name="Hilliou F."/>
            <person name="Klute M."/>
            <person name="Malik S.-B."/>
            <person name="Pightling A."/>
            <person name="Rachubinski R."/>
            <person name="Salas D."/>
            <person name="Schlacht A."/>
            <person name="Suga H."/>
            <person name="Archibald J."/>
            <person name="Ball S.G."/>
            <person name="Clark G."/>
            <person name="Dacks J."/>
            <person name="Van Der Giezen M."/>
            <person name="Tsaousis A."/>
            <person name="Roger A."/>
        </authorList>
    </citation>
    <scope>NUCLEOTIDE SEQUENCE [LARGE SCALE GENOMIC DNA]</scope>
    <source>
        <strain evidence="15">ATCC 50177 / NandII</strain>
    </source>
</reference>
<dbReference type="GO" id="GO:0006103">
    <property type="term" value="P:2-oxoglutarate metabolic process"/>
    <property type="evidence" value="ECO:0007669"/>
    <property type="project" value="TreeGrafter"/>
</dbReference>
<feature type="binding site" evidence="9">
    <location>
        <begin position="169"/>
        <end position="171"/>
    </location>
    <ligand>
        <name>FAD</name>
        <dbReference type="ChEBI" id="CHEBI:57692"/>
    </ligand>
</feature>
<dbReference type="STRING" id="478820.A0A196SJV3"/>
<keyword evidence="6" id="KW-1015">Disulfide bond</keyword>
<dbReference type="EMBL" id="LXWW01000095">
    <property type="protein sequence ID" value="OAO16204.1"/>
    <property type="molecule type" value="Genomic_DNA"/>
</dbReference>
<name>A0A196SJV3_BLAHN</name>
<feature type="binding site" evidence="9">
    <location>
        <begin position="347"/>
        <end position="350"/>
    </location>
    <ligand>
        <name>FAD</name>
        <dbReference type="ChEBI" id="CHEBI:57692"/>
    </ligand>
</feature>
<dbReference type="Proteomes" id="UP000078348">
    <property type="component" value="Unassembled WGS sequence"/>
</dbReference>
<dbReference type="InterPro" id="IPR006258">
    <property type="entry name" value="Lipoamide_DH"/>
</dbReference>
<dbReference type="PANTHER" id="PTHR22912">
    <property type="entry name" value="DISULFIDE OXIDOREDUCTASE"/>
    <property type="match status" value="1"/>
</dbReference>
<dbReference type="Pfam" id="PF07992">
    <property type="entry name" value="Pyr_redox_2"/>
    <property type="match status" value="1"/>
</dbReference>
<evidence type="ECO:0000313" key="14">
    <source>
        <dbReference type="EMBL" id="OAO16204.1"/>
    </source>
</evidence>
<organism evidence="14 15">
    <name type="scientific">Blastocystis sp. subtype 1 (strain ATCC 50177 / NandII)</name>
    <dbReference type="NCBI Taxonomy" id="478820"/>
    <lineage>
        <taxon>Eukaryota</taxon>
        <taxon>Sar</taxon>
        <taxon>Stramenopiles</taxon>
        <taxon>Bigyra</taxon>
        <taxon>Opalozoa</taxon>
        <taxon>Opalinata</taxon>
        <taxon>Blastocystidae</taxon>
        <taxon>Blastocystis</taxon>
    </lineage>
</organism>
<dbReference type="EC" id="1.8.1.4" evidence="11"/>
<evidence type="ECO:0000259" key="12">
    <source>
        <dbReference type="Pfam" id="PF02852"/>
    </source>
</evidence>
<dbReference type="PIRSF" id="PIRSF000350">
    <property type="entry name" value="Mercury_reductase_MerA"/>
    <property type="match status" value="1"/>
</dbReference>
<evidence type="ECO:0000259" key="13">
    <source>
        <dbReference type="Pfam" id="PF07992"/>
    </source>
</evidence>
<keyword evidence="4 11" id="KW-0560">Oxidoreductase</keyword>
<feature type="domain" description="FAD/NAD(P)-binding" evidence="13">
    <location>
        <begin position="29"/>
        <end position="356"/>
    </location>
</feature>
<dbReference type="InterPro" id="IPR050151">
    <property type="entry name" value="Class-I_Pyr_Nuc-Dis_Oxidored"/>
</dbReference>
<evidence type="ECO:0000256" key="11">
    <source>
        <dbReference type="RuleBase" id="RU003692"/>
    </source>
</evidence>
<feature type="binding site" evidence="9">
    <location>
        <position position="300"/>
    </location>
    <ligand>
        <name>NAD(+)</name>
        <dbReference type="ChEBI" id="CHEBI:57540"/>
    </ligand>
</feature>
<feature type="binding site" evidence="9">
    <location>
        <position position="231"/>
    </location>
    <ligand>
        <name>NAD(+)</name>
        <dbReference type="ChEBI" id="CHEBI:57540"/>
    </ligand>
</feature>
<evidence type="ECO:0000256" key="4">
    <source>
        <dbReference type="ARBA" id="ARBA00023002"/>
    </source>
</evidence>
<dbReference type="GO" id="GO:0045252">
    <property type="term" value="C:oxoglutarate dehydrogenase complex"/>
    <property type="evidence" value="ECO:0007669"/>
    <property type="project" value="TreeGrafter"/>
</dbReference>
<gene>
    <name evidence="14" type="ORF">AV274_2067</name>
</gene>
<feature type="binding site" evidence="9">
    <location>
        <position position="341"/>
    </location>
    <ligand>
        <name>FAD</name>
        <dbReference type="ChEBI" id="CHEBI:57692"/>
    </ligand>
</feature>
<feature type="active site" description="Proton acceptor" evidence="8">
    <location>
        <position position="473"/>
    </location>
</feature>
<dbReference type="GO" id="GO:0005739">
    <property type="term" value="C:mitochondrion"/>
    <property type="evidence" value="ECO:0007669"/>
    <property type="project" value="TreeGrafter"/>
</dbReference>
<dbReference type="GO" id="GO:0004148">
    <property type="term" value="F:dihydrolipoyl dehydrogenase (NADH) activity"/>
    <property type="evidence" value="ECO:0007669"/>
    <property type="project" value="UniProtKB-EC"/>
</dbReference>